<evidence type="ECO:0000256" key="1">
    <source>
        <dbReference type="ARBA" id="ARBA00048811"/>
    </source>
</evidence>
<dbReference type="Pfam" id="PF00156">
    <property type="entry name" value="Pribosyltran"/>
    <property type="match status" value="1"/>
</dbReference>
<evidence type="ECO:0000256" key="2">
    <source>
        <dbReference type="ARBA" id="ARBA00049402"/>
    </source>
</evidence>
<dbReference type="EMBL" id="QDDL01000008">
    <property type="protein sequence ID" value="PVZ66337.1"/>
    <property type="molecule type" value="Genomic_DNA"/>
</dbReference>
<dbReference type="Gene3D" id="3.40.50.2020">
    <property type="match status" value="1"/>
</dbReference>
<gene>
    <name evidence="4" type="ORF">DC094_16705</name>
</gene>
<keyword evidence="5" id="KW-1185">Reference proteome</keyword>
<keyword evidence="4" id="KW-0328">Glycosyltransferase</keyword>
<dbReference type="InterPro" id="IPR029057">
    <property type="entry name" value="PRTase-like"/>
</dbReference>
<dbReference type="PANTHER" id="PTHR43340">
    <property type="entry name" value="HYPOXANTHINE-GUANINE PHOSPHORIBOSYLTRANSFERASE"/>
    <property type="match status" value="1"/>
</dbReference>
<comment type="caution">
    <text evidence="4">The sequence shown here is derived from an EMBL/GenBank/DDBJ whole genome shotgun (WGS) entry which is preliminary data.</text>
</comment>
<evidence type="ECO:0000259" key="3">
    <source>
        <dbReference type="Pfam" id="PF00156"/>
    </source>
</evidence>
<comment type="catalytic activity">
    <reaction evidence="1">
        <text>GMP + diphosphate = guanine + 5-phospho-alpha-D-ribose 1-diphosphate</text>
        <dbReference type="Rhea" id="RHEA:25424"/>
        <dbReference type="ChEBI" id="CHEBI:16235"/>
        <dbReference type="ChEBI" id="CHEBI:33019"/>
        <dbReference type="ChEBI" id="CHEBI:58017"/>
        <dbReference type="ChEBI" id="CHEBI:58115"/>
        <dbReference type="EC" id="2.4.2.8"/>
    </reaction>
    <physiologicalReaction direction="right-to-left" evidence="1">
        <dbReference type="Rhea" id="RHEA:25426"/>
    </physiologicalReaction>
</comment>
<dbReference type="SUPFAM" id="SSF53271">
    <property type="entry name" value="PRTase-like"/>
    <property type="match status" value="1"/>
</dbReference>
<dbReference type="CDD" id="cd06223">
    <property type="entry name" value="PRTases_typeI"/>
    <property type="match status" value="1"/>
</dbReference>
<dbReference type="Proteomes" id="UP000244906">
    <property type="component" value="Unassembled WGS sequence"/>
</dbReference>
<dbReference type="AlphaFoldDB" id="A0A2V1GUI6"/>
<dbReference type="GO" id="GO:0032264">
    <property type="term" value="P:IMP salvage"/>
    <property type="evidence" value="ECO:0007669"/>
    <property type="project" value="TreeGrafter"/>
</dbReference>
<dbReference type="GO" id="GO:0046100">
    <property type="term" value="P:hypoxanthine metabolic process"/>
    <property type="evidence" value="ECO:0007669"/>
    <property type="project" value="TreeGrafter"/>
</dbReference>
<dbReference type="GO" id="GO:0004422">
    <property type="term" value="F:hypoxanthine phosphoribosyltransferase activity"/>
    <property type="evidence" value="ECO:0007669"/>
    <property type="project" value="TreeGrafter"/>
</dbReference>
<feature type="domain" description="Phosphoribosyltransferase" evidence="3">
    <location>
        <begin position="21"/>
        <end position="170"/>
    </location>
</feature>
<dbReference type="NCBIfam" id="NF006605">
    <property type="entry name" value="PRK09162.1"/>
    <property type="match status" value="1"/>
</dbReference>
<dbReference type="GO" id="GO:0032263">
    <property type="term" value="P:GMP salvage"/>
    <property type="evidence" value="ECO:0007669"/>
    <property type="project" value="TreeGrafter"/>
</dbReference>
<dbReference type="GO" id="GO:0000287">
    <property type="term" value="F:magnesium ion binding"/>
    <property type="evidence" value="ECO:0007669"/>
    <property type="project" value="TreeGrafter"/>
</dbReference>
<keyword evidence="4" id="KW-0808">Transferase</keyword>
<dbReference type="InterPro" id="IPR050408">
    <property type="entry name" value="HGPRT"/>
</dbReference>
<name>A0A2V1GUI6_9GAMM</name>
<dbReference type="GO" id="GO:0005829">
    <property type="term" value="C:cytosol"/>
    <property type="evidence" value="ECO:0007669"/>
    <property type="project" value="TreeGrafter"/>
</dbReference>
<organism evidence="4 5">
    <name type="scientific">Pelagibaculum spongiae</name>
    <dbReference type="NCBI Taxonomy" id="2080658"/>
    <lineage>
        <taxon>Bacteria</taxon>
        <taxon>Pseudomonadati</taxon>
        <taxon>Pseudomonadota</taxon>
        <taxon>Gammaproteobacteria</taxon>
        <taxon>Oceanospirillales</taxon>
        <taxon>Pelagibaculum</taxon>
    </lineage>
</organism>
<evidence type="ECO:0000313" key="5">
    <source>
        <dbReference type="Proteomes" id="UP000244906"/>
    </source>
</evidence>
<sequence>MSNPDLQEIRKIYQEADQLCSAEQVDTAITEMSVKISERLQDANPLALCVMNGGLIFSGKLLAQLDFPLQLGYLHATRYGDKTVGTELDWKVRPLVDFKDRTLLILDDILDEGHTLAAIVDYCLQEGAKEVLTAVLIDKQHDRKARPDMKCDFIGLEVEDRFVFGAGMDYQGYWRNAPGIFAVKGL</sequence>
<dbReference type="RefSeq" id="WP_116688257.1">
    <property type="nucleotide sequence ID" value="NZ_CAWNYD010000008.1"/>
</dbReference>
<dbReference type="GO" id="GO:0006178">
    <property type="term" value="P:guanine salvage"/>
    <property type="evidence" value="ECO:0007669"/>
    <property type="project" value="TreeGrafter"/>
</dbReference>
<reference evidence="4 5" key="1">
    <citation type="submission" date="2018-04" db="EMBL/GenBank/DDBJ databases">
        <title>Thalassorhabdus spongiae gen. nov., sp. nov., isolated from a marine sponge in South-West Iceland.</title>
        <authorList>
            <person name="Knobloch S."/>
            <person name="Daussin A."/>
            <person name="Johannsson R."/>
            <person name="Marteinsson V.T."/>
        </authorList>
    </citation>
    <scope>NUCLEOTIDE SEQUENCE [LARGE SCALE GENOMIC DNA]</scope>
    <source>
        <strain evidence="4 5">Hp12</strain>
    </source>
</reference>
<comment type="catalytic activity">
    <reaction evidence="2">
        <text>IMP + diphosphate = hypoxanthine + 5-phospho-alpha-D-ribose 1-diphosphate</text>
        <dbReference type="Rhea" id="RHEA:17973"/>
        <dbReference type="ChEBI" id="CHEBI:17368"/>
        <dbReference type="ChEBI" id="CHEBI:33019"/>
        <dbReference type="ChEBI" id="CHEBI:58017"/>
        <dbReference type="ChEBI" id="CHEBI:58053"/>
        <dbReference type="EC" id="2.4.2.8"/>
    </reaction>
    <physiologicalReaction direction="right-to-left" evidence="2">
        <dbReference type="Rhea" id="RHEA:17975"/>
    </physiologicalReaction>
</comment>
<dbReference type="InterPro" id="IPR000836">
    <property type="entry name" value="PRTase_dom"/>
</dbReference>
<proteinExistence type="predicted"/>
<dbReference type="PANTHER" id="PTHR43340:SF1">
    <property type="entry name" value="HYPOXANTHINE PHOSPHORIBOSYLTRANSFERASE"/>
    <property type="match status" value="1"/>
</dbReference>
<evidence type="ECO:0000313" key="4">
    <source>
        <dbReference type="EMBL" id="PVZ66337.1"/>
    </source>
</evidence>
<dbReference type="OrthoDB" id="9802824at2"/>
<accession>A0A2V1GUI6</accession>
<protein>
    <submittedName>
        <fullName evidence="4">Hypoxanthine-guanine phosphoribosyltransferase</fullName>
    </submittedName>
</protein>